<evidence type="ECO:0000256" key="7">
    <source>
        <dbReference type="RuleBase" id="RU366006"/>
    </source>
</evidence>
<dbReference type="Pfam" id="PF13378">
    <property type="entry name" value="MR_MLE_C"/>
    <property type="match status" value="1"/>
</dbReference>
<keyword evidence="4 7" id="KW-0413">Isomerase</keyword>
<dbReference type="SUPFAM" id="SSF51604">
    <property type="entry name" value="Enolase C-terminal domain-like"/>
    <property type="match status" value="1"/>
</dbReference>
<accession>A0A7W6RCD5</accession>
<reference evidence="9 10" key="1">
    <citation type="submission" date="2020-08" db="EMBL/GenBank/DDBJ databases">
        <title>Genome sequencing of Purple Non-Sulfur Bacteria from various extreme environments.</title>
        <authorList>
            <person name="Mayer M."/>
        </authorList>
    </citation>
    <scope>NUCLEOTIDE SEQUENCE [LARGE SCALE GENOMIC DNA]</scope>
    <source>
        <strain evidence="9 10">JA131</strain>
    </source>
</reference>
<dbReference type="PANTHER" id="PTHR48080:SF3">
    <property type="entry name" value="ENOLASE SUPERFAMILY MEMBER DDB_G0284701"/>
    <property type="match status" value="1"/>
</dbReference>
<dbReference type="SUPFAM" id="SSF54826">
    <property type="entry name" value="Enolase N-terminal domain-like"/>
    <property type="match status" value="1"/>
</dbReference>
<evidence type="ECO:0000256" key="2">
    <source>
        <dbReference type="ARBA" id="ARBA00022723"/>
    </source>
</evidence>
<dbReference type="RefSeq" id="WP_184042970.1">
    <property type="nucleotide sequence ID" value="NZ_JACIGK010000005.1"/>
</dbReference>
<dbReference type="InterPro" id="IPR034593">
    <property type="entry name" value="DgoD-like"/>
</dbReference>
<proteinExistence type="inferred from homology"/>
<dbReference type="Proteomes" id="UP000554286">
    <property type="component" value="Unassembled WGS sequence"/>
</dbReference>
<keyword evidence="2 6" id="KW-0479">Metal-binding</keyword>
<dbReference type="SMART" id="SM00922">
    <property type="entry name" value="MR_MLE"/>
    <property type="match status" value="1"/>
</dbReference>
<dbReference type="PANTHER" id="PTHR48080">
    <property type="entry name" value="D-GALACTONATE DEHYDRATASE-RELATED"/>
    <property type="match status" value="1"/>
</dbReference>
<dbReference type="GO" id="GO:0009063">
    <property type="term" value="P:amino acid catabolic process"/>
    <property type="evidence" value="ECO:0007669"/>
    <property type="project" value="InterPro"/>
</dbReference>
<dbReference type="PROSITE" id="PS00909">
    <property type="entry name" value="MR_MLE_2"/>
    <property type="match status" value="1"/>
</dbReference>
<feature type="domain" description="Mandelate racemase/muconate lactonizing enzyme C-terminal" evidence="8">
    <location>
        <begin position="135"/>
        <end position="226"/>
    </location>
</feature>
<name>A0A7W6RCD5_9PROT</name>
<dbReference type="SFLD" id="SFLDS00001">
    <property type="entry name" value="Enolase"/>
    <property type="match status" value="1"/>
</dbReference>
<dbReference type="EC" id="5.1.1.-" evidence="7"/>
<dbReference type="GO" id="GO:0016855">
    <property type="term" value="F:racemase and epimerase activity, acting on amino acids and derivatives"/>
    <property type="evidence" value="ECO:0007669"/>
    <property type="project" value="UniProtKB-UniRule"/>
</dbReference>
<sequence>MADRAPTLSVAVERWPIAGGFTISRGTRTEAVVVVASVTHGPLTGRGESVPYARYGETVDGVADAIRGLAGDIAAGLDREGLRARMPAGAARNALDGALWDLEAKRAGRRAWELAGQPAPPARLVTAETLSIAAPSVMAEKARALADRPMLKIKVGAEGALDRIAAVRAGAPDAALIVDANEAWSLDQLRALLPDLADLRVTLVEQPLPAGDDGGLATLPGPPPVPLCADESAHTAADLDRLATLYQAVNIKLDKAGGLTEALDMLAGARARNLLVMVGCMVSTSLAMAPATVIAGTADVVDLDGPLLLGHDRSPCLTYERGHMSPPPADLWG</sequence>
<keyword evidence="3 6" id="KW-0460">Magnesium</keyword>
<dbReference type="InterPro" id="IPR013342">
    <property type="entry name" value="Mandelate_racemase_C"/>
</dbReference>
<feature type="active site" description="Proton acceptor; specific for (S)-substrate epimerization" evidence="5">
    <location>
        <position position="252"/>
    </location>
</feature>
<organism evidence="9 10">
    <name type="scientific">Roseospira visakhapatnamensis</name>
    <dbReference type="NCBI Taxonomy" id="390880"/>
    <lineage>
        <taxon>Bacteria</taxon>
        <taxon>Pseudomonadati</taxon>
        <taxon>Pseudomonadota</taxon>
        <taxon>Alphaproteobacteria</taxon>
        <taxon>Rhodospirillales</taxon>
        <taxon>Rhodospirillaceae</taxon>
        <taxon>Roseospira</taxon>
    </lineage>
</organism>
<dbReference type="GO" id="GO:0000287">
    <property type="term" value="F:magnesium ion binding"/>
    <property type="evidence" value="ECO:0007669"/>
    <property type="project" value="UniProtKB-ARBA"/>
</dbReference>
<evidence type="ECO:0000313" key="10">
    <source>
        <dbReference type="Proteomes" id="UP000554286"/>
    </source>
</evidence>
<comment type="cofactor">
    <cofactor evidence="6 7">
        <name>Mg(2+)</name>
        <dbReference type="ChEBI" id="CHEBI:18420"/>
    </cofactor>
    <text evidence="6 7">Binds 1 Mg(2+) ion per subunit.</text>
</comment>
<comment type="caution">
    <text evidence="9">The sequence shown here is derived from an EMBL/GenBank/DDBJ whole genome shotgun (WGS) entry which is preliminary data.</text>
</comment>
<evidence type="ECO:0000256" key="3">
    <source>
        <dbReference type="ARBA" id="ARBA00022842"/>
    </source>
</evidence>
<evidence type="ECO:0000256" key="1">
    <source>
        <dbReference type="ARBA" id="ARBA00008031"/>
    </source>
</evidence>
<dbReference type="Pfam" id="PF02746">
    <property type="entry name" value="MR_MLE_N"/>
    <property type="match status" value="1"/>
</dbReference>
<dbReference type="InterPro" id="IPR036849">
    <property type="entry name" value="Enolase-like_C_sf"/>
</dbReference>
<dbReference type="Gene3D" id="3.30.390.10">
    <property type="entry name" value="Enolase-like, N-terminal domain"/>
    <property type="match status" value="1"/>
</dbReference>
<dbReference type="SFLD" id="SFLDF00010">
    <property type="entry name" value="dipeptide_epimerase"/>
    <property type="match status" value="1"/>
</dbReference>
<dbReference type="InterPro" id="IPR034603">
    <property type="entry name" value="Dipeptide_epimerase"/>
</dbReference>
<feature type="active site" description="Proton acceptor; specific for (R)-substrate epimerization" evidence="5">
    <location>
        <position position="154"/>
    </location>
</feature>
<dbReference type="InterPro" id="IPR018110">
    <property type="entry name" value="Mandel_Rmase/mucon_lact_enz_CS"/>
</dbReference>
<gene>
    <name evidence="9" type="ORF">GGD89_000966</name>
</gene>
<protein>
    <recommendedName>
        <fullName evidence="7">Dipeptide epimerase</fullName>
        <ecNumber evidence="7">5.1.1.-</ecNumber>
    </recommendedName>
</protein>
<dbReference type="Gene3D" id="3.20.20.120">
    <property type="entry name" value="Enolase-like C-terminal domain"/>
    <property type="match status" value="1"/>
</dbReference>
<feature type="binding site" evidence="6">
    <location>
        <position position="230"/>
    </location>
    <ligand>
        <name>Mg(2+)</name>
        <dbReference type="ChEBI" id="CHEBI:18420"/>
    </ligand>
</feature>
<evidence type="ECO:0000256" key="6">
    <source>
        <dbReference type="PIRSR" id="PIRSR634603-3"/>
    </source>
</evidence>
<feature type="binding site" evidence="6">
    <location>
        <position position="179"/>
    </location>
    <ligand>
        <name>Mg(2+)</name>
        <dbReference type="ChEBI" id="CHEBI:18420"/>
    </ligand>
</feature>
<dbReference type="InterPro" id="IPR029065">
    <property type="entry name" value="Enolase_C-like"/>
</dbReference>
<evidence type="ECO:0000313" key="9">
    <source>
        <dbReference type="EMBL" id="MBB4265348.1"/>
    </source>
</evidence>
<evidence type="ECO:0000259" key="8">
    <source>
        <dbReference type="SMART" id="SM00922"/>
    </source>
</evidence>
<comment type="similarity">
    <text evidence="1 7">Belongs to the mandelate racemase/muconate lactonizing enzyme family.</text>
</comment>
<dbReference type="AlphaFoldDB" id="A0A7W6RCD5"/>
<evidence type="ECO:0000256" key="5">
    <source>
        <dbReference type="PIRSR" id="PIRSR634603-1"/>
    </source>
</evidence>
<dbReference type="NCBIfam" id="NF042940">
    <property type="entry name" value="racemase_DgcA"/>
    <property type="match status" value="1"/>
</dbReference>
<feature type="binding site" evidence="6">
    <location>
        <position position="205"/>
    </location>
    <ligand>
        <name>Mg(2+)</name>
        <dbReference type="ChEBI" id="CHEBI:18420"/>
    </ligand>
</feature>
<dbReference type="InterPro" id="IPR029017">
    <property type="entry name" value="Enolase-like_N"/>
</dbReference>
<dbReference type="InterPro" id="IPR013341">
    <property type="entry name" value="Mandelate_racemase_N_dom"/>
</dbReference>
<dbReference type="CDD" id="cd03319">
    <property type="entry name" value="L-Ala-DL-Glu_epimerase"/>
    <property type="match status" value="1"/>
</dbReference>
<dbReference type="SFLD" id="SFLDG00180">
    <property type="entry name" value="muconate_cycloisomerase"/>
    <property type="match status" value="1"/>
</dbReference>
<dbReference type="EMBL" id="JACIGK010000005">
    <property type="protein sequence ID" value="MBB4265348.1"/>
    <property type="molecule type" value="Genomic_DNA"/>
</dbReference>
<keyword evidence="10" id="KW-1185">Reference proteome</keyword>
<evidence type="ECO:0000256" key="4">
    <source>
        <dbReference type="ARBA" id="ARBA00023235"/>
    </source>
</evidence>